<feature type="compositionally biased region" description="Gly residues" evidence="1">
    <location>
        <begin position="19"/>
        <end position="29"/>
    </location>
</feature>
<name>A0A4P9WSS2_9FUNG</name>
<sequence length="163" mass="16852">MERRAERRNDRQAAAAAAVGGGVQQGGRVGLAEQPGDPRRCRDIERGRPGGGVERCGRGRGGGGGGGGGRVGLGSGGRRRGRRRTRSAADAARVDAVHGLAAVAGTPRWARWPTRRRGGGSVAGGAEGSAAEALSPFRRSCGVGRRRSPWSSLRHERDGGDVR</sequence>
<proteinExistence type="predicted"/>
<evidence type="ECO:0000313" key="3">
    <source>
        <dbReference type="Proteomes" id="UP000268535"/>
    </source>
</evidence>
<feature type="compositionally biased region" description="Basic and acidic residues" evidence="1">
    <location>
        <begin position="1"/>
        <end position="11"/>
    </location>
</feature>
<protein>
    <submittedName>
        <fullName evidence="2">Uncharacterized protein</fullName>
    </submittedName>
</protein>
<feature type="compositionally biased region" description="Basic and acidic residues" evidence="1">
    <location>
        <begin position="153"/>
        <end position="163"/>
    </location>
</feature>
<feature type="region of interest" description="Disordered" evidence="1">
    <location>
        <begin position="1"/>
        <end position="92"/>
    </location>
</feature>
<evidence type="ECO:0000313" key="2">
    <source>
        <dbReference type="EMBL" id="RKO96311.1"/>
    </source>
</evidence>
<feature type="compositionally biased region" description="Gly residues" evidence="1">
    <location>
        <begin position="49"/>
        <end position="76"/>
    </location>
</feature>
<feature type="compositionally biased region" description="Basic residues" evidence="1">
    <location>
        <begin position="77"/>
        <end position="86"/>
    </location>
</feature>
<gene>
    <name evidence="2" type="ORF">CAUPRSCDRAFT_11996</name>
</gene>
<reference evidence="3" key="1">
    <citation type="journal article" date="2018" name="Nat. Microbiol.">
        <title>Leveraging single-cell genomics to expand the fungal tree of life.</title>
        <authorList>
            <person name="Ahrendt S.R."/>
            <person name="Quandt C.A."/>
            <person name="Ciobanu D."/>
            <person name="Clum A."/>
            <person name="Salamov A."/>
            <person name="Andreopoulos B."/>
            <person name="Cheng J.F."/>
            <person name="Woyke T."/>
            <person name="Pelin A."/>
            <person name="Henrissat B."/>
            <person name="Reynolds N.K."/>
            <person name="Benny G.L."/>
            <person name="Smith M.E."/>
            <person name="James T.Y."/>
            <person name="Grigoriev I.V."/>
        </authorList>
    </citation>
    <scope>NUCLEOTIDE SEQUENCE [LARGE SCALE GENOMIC DNA]</scope>
    <source>
        <strain evidence="3">ATCC 52028</strain>
    </source>
</reference>
<dbReference type="EMBL" id="ML010091">
    <property type="protein sequence ID" value="RKO96311.1"/>
    <property type="molecule type" value="Genomic_DNA"/>
</dbReference>
<feature type="region of interest" description="Disordered" evidence="1">
    <location>
        <begin position="108"/>
        <end position="163"/>
    </location>
</feature>
<dbReference type="Proteomes" id="UP000268535">
    <property type="component" value="Unassembled WGS sequence"/>
</dbReference>
<evidence type="ECO:0000256" key="1">
    <source>
        <dbReference type="SAM" id="MobiDB-lite"/>
    </source>
</evidence>
<accession>A0A4P9WSS2</accession>
<dbReference type="AlphaFoldDB" id="A0A4P9WSS2"/>
<organism evidence="2 3">
    <name type="scientific">Caulochytrium protostelioides</name>
    <dbReference type="NCBI Taxonomy" id="1555241"/>
    <lineage>
        <taxon>Eukaryota</taxon>
        <taxon>Fungi</taxon>
        <taxon>Fungi incertae sedis</taxon>
        <taxon>Chytridiomycota</taxon>
        <taxon>Chytridiomycota incertae sedis</taxon>
        <taxon>Chytridiomycetes</taxon>
        <taxon>Caulochytriales</taxon>
        <taxon>Caulochytriaceae</taxon>
        <taxon>Caulochytrium</taxon>
    </lineage>
</organism>
<feature type="compositionally biased region" description="Basic and acidic residues" evidence="1">
    <location>
        <begin position="36"/>
        <end position="48"/>
    </location>
</feature>